<reference evidence="1 2" key="1">
    <citation type="journal article" date="2015" name="Stand. Genomic Sci.">
        <title>Complete genome sequence and description of Salinispira pacifica gen. nov., sp. nov., a novel spirochaete isolated form a hypersaline microbial mat.</title>
        <authorList>
            <person name="Ben Hania W."/>
            <person name="Joseph M."/>
            <person name="Schumann P."/>
            <person name="Bunk B."/>
            <person name="Fiebig A."/>
            <person name="Sproer C."/>
            <person name="Klenk H.P."/>
            <person name="Fardeau M.L."/>
            <person name="Spring S."/>
        </authorList>
    </citation>
    <scope>NUCLEOTIDE SEQUENCE [LARGE SCALE GENOMIC DNA]</scope>
    <source>
        <strain evidence="1 2">L21-RPul-D2</strain>
    </source>
</reference>
<keyword evidence="2" id="KW-1185">Reference proteome</keyword>
<proteinExistence type="predicted"/>
<evidence type="ECO:0000313" key="2">
    <source>
        <dbReference type="Proteomes" id="UP000018680"/>
    </source>
</evidence>
<evidence type="ECO:0008006" key="3">
    <source>
        <dbReference type="Google" id="ProtNLM"/>
    </source>
</evidence>
<dbReference type="Pfam" id="PF13835">
    <property type="entry name" value="DUF4194"/>
    <property type="match status" value="1"/>
</dbReference>
<dbReference type="OrthoDB" id="369102at2"/>
<evidence type="ECO:0000313" key="1">
    <source>
        <dbReference type="EMBL" id="AHC15642.1"/>
    </source>
</evidence>
<name>V5WIJ2_9SPIO</name>
<organism evidence="1 2">
    <name type="scientific">Salinispira pacifica</name>
    <dbReference type="NCBI Taxonomy" id="1307761"/>
    <lineage>
        <taxon>Bacteria</taxon>
        <taxon>Pseudomonadati</taxon>
        <taxon>Spirochaetota</taxon>
        <taxon>Spirochaetia</taxon>
        <taxon>Spirochaetales</taxon>
        <taxon>Spirochaetaceae</taxon>
        <taxon>Salinispira</taxon>
    </lineage>
</organism>
<dbReference type="EMBL" id="CP006939">
    <property type="protein sequence ID" value="AHC15642.1"/>
    <property type="molecule type" value="Genomic_DNA"/>
</dbReference>
<accession>V5WIJ2</accession>
<protein>
    <recommendedName>
        <fullName evidence="3">DUF4194 domain-containing protein</fullName>
    </recommendedName>
</protein>
<sequence>MSIMDETNSELSDVLITLLKGTWILRHGDQKQQRLWAILKKRLKAVSNHLELLRLKLIVDEVEGFAHLRGMDIEEGGEGPRLTMRTQLPYRVSYLLVMLRKMLDEYDASDGSHRCVVSTEVIFDRIRLANKDGTNKARMKDEFSADLKKVKDMGFISPIPGDKERVEISRVIKAYVDAALVSSMAEQLEIYAEYANKRYGDSEGAPSE</sequence>
<dbReference type="HOGENOM" id="CLU_114545_1_0_12"/>
<dbReference type="AlphaFoldDB" id="V5WIJ2"/>
<dbReference type="InterPro" id="IPR025449">
    <property type="entry name" value="JetB"/>
</dbReference>
<dbReference type="eggNOG" id="ENOG5031GHU">
    <property type="taxonomic scope" value="Bacteria"/>
</dbReference>
<dbReference type="KEGG" id="slr:L21SP2_2285"/>
<gene>
    <name evidence="1" type="ORF">L21SP2_2285</name>
</gene>
<dbReference type="STRING" id="1307761.L21SP2_2285"/>
<dbReference type="Proteomes" id="UP000018680">
    <property type="component" value="Chromosome"/>
</dbReference>